<protein>
    <submittedName>
        <fullName evidence="1">Uncharacterized protein</fullName>
    </submittedName>
</protein>
<dbReference type="EMBL" id="CP001114">
    <property type="protein sequence ID" value="ACO47344.2"/>
    <property type="molecule type" value="Genomic_DNA"/>
</dbReference>
<dbReference type="Proteomes" id="UP000002208">
    <property type="component" value="Chromosome"/>
</dbReference>
<name>C1D075_DEIDV</name>
<dbReference type="KEGG" id="ddr:Deide_23080"/>
<dbReference type="AlphaFoldDB" id="C1D075"/>
<evidence type="ECO:0000313" key="2">
    <source>
        <dbReference type="Proteomes" id="UP000002208"/>
    </source>
</evidence>
<evidence type="ECO:0000313" key="1">
    <source>
        <dbReference type="EMBL" id="ACO47344.2"/>
    </source>
</evidence>
<dbReference type="eggNOG" id="COG4894">
    <property type="taxonomic scope" value="Bacteria"/>
</dbReference>
<accession>C1D075</accession>
<dbReference type="RefSeq" id="WP_012694465.1">
    <property type="nucleotide sequence ID" value="NC_012526.1"/>
</dbReference>
<proteinExistence type="predicted"/>
<dbReference type="STRING" id="546414.Deide_23080"/>
<dbReference type="HOGENOM" id="CLU_1324760_0_0_0"/>
<reference evidence="1 2" key="1">
    <citation type="journal article" date="2009" name="PLoS Genet.">
        <title>Alliance of proteomics and genomics to unravel the specificities of Sahara bacterium Deinococcus deserti.</title>
        <authorList>
            <person name="de Groot A."/>
            <person name="Dulermo R."/>
            <person name="Ortet P."/>
            <person name="Blanchard L."/>
            <person name="Guerin P."/>
            <person name="Fernandez B."/>
            <person name="Vacherie B."/>
            <person name="Dossat C."/>
            <person name="Jolivet E."/>
            <person name="Siguier P."/>
            <person name="Chandler M."/>
            <person name="Barakat M."/>
            <person name="Dedieu A."/>
            <person name="Barbe V."/>
            <person name="Heulin T."/>
            <person name="Sommer S."/>
            <person name="Achouak W."/>
            <person name="Armengaud J."/>
        </authorList>
    </citation>
    <scope>NUCLEOTIDE SEQUENCE [LARGE SCALE GENOMIC DNA]</scope>
    <source>
        <strain evidence="2">DSM 17065 / CIP 109153 / LMG 22923 / VCD115</strain>
    </source>
</reference>
<sequence>MNPVFPLNIDFKFSLFTELRVTDAGGRLIAVVKEKTFSIRDEVRVYADEERRVQTHAMRARGLMAGALDWRARRELRRVDGSEVGALQAQGVRTLWAASYELLGPQDEVRFTIRDDNPWMSAVEGLIGAVPLVGDLVAMAFDYFVNPTYTVADAGGQPAYRVHKKRSLLARRFTVEELRPGQPQDEELVLLGLIQLVLRERERG</sequence>
<keyword evidence="2" id="KW-1185">Reference proteome</keyword>
<dbReference type="OrthoDB" id="572274at2"/>
<gene>
    <name evidence="1" type="ordered locus">Deide_23080</name>
</gene>
<organism evidence="1 2">
    <name type="scientific">Deinococcus deserti (strain DSM 17065 / CIP 109153 / LMG 22923 / VCD115)</name>
    <dbReference type="NCBI Taxonomy" id="546414"/>
    <lineage>
        <taxon>Bacteria</taxon>
        <taxon>Thermotogati</taxon>
        <taxon>Deinococcota</taxon>
        <taxon>Deinococci</taxon>
        <taxon>Deinococcales</taxon>
        <taxon>Deinococcaceae</taxon>
        <taxon>Deinococcus</taxon>
    </lineage>
</organism>
<dbReference type="PaxDb" id="546414-Deide_23080"/>